<dbReference type="Proteomes" id="UP000233524">
    <property type="component" value="Unassembled WGS sequence"/>
</dbReference>
<organism evidence="1 2">
    <name type="scientific">Lomentospora prolificans</name>
    <dbReference type="NCBI Taxonomy" id="41688"/>
    <lineage>
        <taxon>Eukaryota</taxon>
        <taxon>Fungi</taxon>
        <taxon>Dikarya</taxon>
        <taxon>Ascomycota</taxon>
        <taxon>Pezizomycotina</taxon>
        <taxon>Sordariomycetes</taxon>
        <taxon>Hypocreomycetidae</taxon>
        <taxon>Microascales</taxon>
        <taxon>Microascaceae</taxon>
        <taxon>Lomentospora</taxon>
    </lineage>
</organism>
<evidence type="ECO:0000313" key="2">
    <source>
        <dbReference type="Proteomes" id="UP000233524"/>
    </source>
</evidence>
<reference evidence="1 2" key="1">
    <citation type="journal article" date="2017" name="G3 (Bethesda)">
        <title>First Draft Genome Sequence of the Pathogenic Fungus Lomentospora prolificans (Formerly Scedosporium prolificans).</title>
        <authorList>
            <person name="Luo R."/>
            <person name="Zimin A."/>
            <person name="Workman R."/>
            <person name="Fan Y."/>
            <person name="Pertea G."/>
            <person name="Grossman N."/>
            <person name="Wear M.P."/>
            <person name="Jia B."/>
            <person name="Miller H."/>
            <person name="Casadevall A."/>
            <person name="Timp W."/>
            <person name="Zhang S.X."/>
            <person name="Salzberg S.L."/>
        </authorList>
    </citation>
    <scope>NUCLEOTIDE SEQUENCE [LARGE SCALE GENOMIC DNA]</scope>
    <source>
        <strain evidence="1 2">JHH-5317</strain>
    </source>
</reference>
<sequence length="271" mass="30924">MEGSGAAEVYDTYRFSELYQASRRPSPEHLRLAADFLFSLFDRHTLLFAFLGGWAVYLRGGTRRTEDVDVSVDASMEELTAILMPEERLCVPQTHGSTCIQIFVHTGGRWDDVSSTIPELPVSVDIIICGKPHLILYSGNMCCQMQPPRKADNVHEGNLGIPPNLSEATEMITPTLSVDVGLRTGQAVPVLNIYHQFSTKLHVHFERRNNNLTDDYVDLVFLAERYPTEIYALHPYMNRDHREAFWQHFAIRHPDEYARVNRMEMILGLDT</sequence>
<dbReference type="VEuPathDB" id="FungiDB:jhhlp_006428"/>
<dbReference type="OrthoDB" id="10066232at2759"/>
<protein>
    <submittedName>
        <fullName evidence="1">Uncharacterized protein</fullName>
    </submittedName>
</protein>
<dbReference type="AlphaFoldDB" id="A0A2N3N5U8"/>
<dbReference type="EMBL" id="NLAX01000701">
    <property type="protein sequence ID" value="PKS07820.1"/>
    <property type="molecule type" value="Genomic_DNA"/>
</dbReference>
<dbReference type="InParanoid" id="A0A2N3N5U8"/>
<dbReference type="STRING" id="41688.A0A2N3N5U8"/>
<evidence type="ECO:0000313" key="1">
    <source>
        <dbReference type="EMBL" id="PKS07820.1"/>
    </source>
</evidence>
<name>A0A2N3N5U8_9PEZI</name>
<gene>
    <name evidence="1" type="ORF">jhhlp_006428</name>
</gene>
<keyword evidence="2" id="KW-1185">Reference proteome</keyword>
<proteinExistence type="predicted"/>
<accession>A0A2N3N5U8</accession>
<comment type="caution">
    <text evidence="1">The sequence shown here is derived from an EMBL/GenBank/DDBJ whole genome shotgun (WGS) entry which is preliminary data.</text>
</comment>